<name>A0ABT4ABQ9_9BACT</name>
<organism evidence="1 2">
    <name type="scientific">Archangium lansingense</name>
    <dbReference type="NCBI Taxonomy" id="2995310"/>
    <lineage>
        <taxon>Bacteria</taxon>
        <taxon>Pseudomonadati</taxon>
        <taxon>Myxococcota</taxon>
        <taxon>Myxococcia</taxon>
        <taxon>Myxococcales</taxon>
        <taxon>Cystobacterineae</taxon>
        <taxon>Archangiaceae</taxon>
        <taxon>Archangium</taxon>
    </lineage>
</organism>
<dbReference type="EMBL" id="JAPNKA010000001">
    <property type="protein sequence ID" value="MCY1078756.1"/>
    <property type="molecule type" value="Genomic_DNA"/>
</dbReference>
<evidence type="ECO:0000313" key="1">
    <source>
        <dbReference type="EMBL" id="MCY1078756.1"/>
    </source>
</evidence>
<comment type="caution">
    <text evidence="1">The sequence shown here is derived from an EMBL/GenBank/DDBJ whole genome shotgun (WGS) entry which is preliminary data.</text>
</comment>
<accession>A0ABT4ABQ9</accession>
<reference evidence="1 2" key="1">
    <citation type="submission" date="2022-11" db="EMBL/GenBank/DDBJ databases">
        <title>Minimal conservation of predation-associated metabolite biosynthetic gene clusters underscores biosynthetic potential of Myxococcota including descriptions for ten novel species: Archangium lansinium sp. nov., Myxococcus landrumus sp. nov., Nannocystis bai.</title>
        <authorList>
            <person name="Ahearne A."/>
            <person name="Stevens C."/>
            <person name="Phillips K."/>
        </authorList>
    </citation>
    <scope>NUCLEOTIDE SEQUENCE [LARGE SCALE GENOMIC DNA]</scope>
    <source>
        <strain evidence="1 2">MIWBW</strain>
    </source>
</reference>
<keyword evidence="2" id="KW-1185">Reference proteome</keyword>
<dbReference type="RefSeq" id="WP_267537519.1">
    <property type="nucleotide sequence ID" value="NZ_JAPNKA010000001.1"/>
</dbReference>
<dbReference type="Proteomes" id="UP001207654">
    <property type="component" value="Unassembled WGS sequence"/>
</dbReference>
<evidence type="ECO:0000313" key="2">
    <source>
        <dbReference type="Proteomes" id="UP001207654"/>
    </source>
</evidence>
<sequence>MGWPLRMFQEEGLYFVTSRCFQGRLLLRPSAEVNEVVGGVLARAVQQSAGNVPKMVSDDS</sequence>
<gene>
    <name evidence="1" type="ORF">OV287_30265</name>
</gene>
<protein>
    <submittedName>
        <fullName evidence="1">Uncharacterized protein</fullName>
    </submittedName>
</protein>
<proteinExistence type="predicted"/>